<feature type="transmembrane region" description="Helical" evidence="1">
    <location>
        <begin position="180"/>
        <end position="198"/>
    </location>
</feature>
<dbReference type="Proteomes" id="UP000693970">
    <property type="component" value="Unassembled WGS sequence"/>
</dbReference>
<comment type="caution">
    <text evidence="2">The sequence shown here is derived from an EMBL/GenBank/DDBJ whole genome shotgun (WGS) entry which is preliminary data.</text>
</comment>
<feature type="transmembrane region" description="Helical" evidence="1">
    <location>
        <begin position="154"/>
        <end position="174"/>
    </location>
</feature>
<keyword evidence="1" id="KW-0812">Transmembrane</keyword>
<evidence type="ECO:0000256" key="1">
    <source>
        <dbReference type="SAM" id="Phobius"/>
    </source>
</evidence>
<feature type="transmembrane region" description="Helical" evidence="1">
    <location>
        <begin position="35"/>
        <end position="62"/>
    </location>
</feature>
<proteinExistence type="predicted"/>
<reference evidence="2" key="2">
    <citation type="submission" date="2021-04" db="EMBL/GenBank/DDBJ databases">
        <authorList>
            <person name="Podell S."/>
        </authorList>
    </citation>
    <scope>NUCLEOTIDE SEQUENCE</scope>
    <source>
        <strain evidence="2">Hildebrandi</strain>
    </source>
</reference>
<gene>
    <name evidence="2" type="ORF">IV203_017916</name>
</gene>
<organism evidence="2 3">
    <name type="scientific">Nitzschia inconspicua</name>
    <dbReference type="NCBI Taxonomy" id="303405"/>
    <lineage>
        <taxon>Eukaryota</taxon>
        <taxon>Sar</taxon>
        <taxon>Stramenopiles</taxon>
        <taxon>Ochrophyta</taxon>
        <taxon>Bacillariophyta</taxon>
        <taxon>Bacillariophyceae</taxon>
        <taxon>Bacillariophycidae</taxon>
        <taxon>Bacillariales</taxon>
        <taxon>Bacillariaceae</taxon>
        <taxon>Nitzschia</taxon>
    </lineage>
</organism>
<evidence type="ECO:0000313" key="3">
    <source>
        <dbReference type="Proteomes" id="UP000693970"/>
    </source>
</evidence>
<feature type="transmembrane region" description="Helical" evidence="1">
    <location>
        <begin position="83"/>
        <end position="105"/>
    </location>
</feature>
<keyword evidence="1" id="KW-1133">Transmembrane helix</keyword>
<dbReference type="OrthoDB" id="47196at2759"/>
<keyword evidence="3" id="KW-1185">Reference proteome</keyword>
<dbReference type="EMBL" id="JAGRRH010000003">
    <property type="protein sequence ID" value="KAG7371774.1"/>
    <property type="molecule type" value="Genomic_DNA"/>
</dbReference>
<dbReference type="AlphaFoldDB" id="A0A9K3Q873"/>
<feature type="transmembrane region" description="Helical" evidence="1">
    <location>
        <begin position="210"/>
        <end position="232"/>
    </location>
</feature>
<sequence length="319" mass="37509">MMIISFQELSSQWRYHVEEFHRIQDGHSFWMDRDYIWGTMMPVVVGTVVICSILFWLVAPFISDKLHFQDASTEKIIKARYQFTNFFFNLYIGGLGLYYYIYVLPTLPSYHYDSAIDRIPGHTDLYIFSALQLGYQLWALPVGLYCVRESTEMIIHHLAVVLASTMSGFSYCGFRYVSVYFYGLMELSSIPLAVMNAFKDNPDWRNRYPFCFLLTKAVFSFSFLYIRIYMWFSIGPRFLMHDFFMAWTVDWSVEKIFLTFQFVFGMFLGGLQFYWAYLVTKGIVAWFLNLPSMLKQRFGSTATGNGYAPKKTTKTTKMI</sequence>
<name>A0A9K3Q873_9STRA</name>
<evidence type="ECO:0000313" key="2">
    <source>
        <dbReference type="EMBL" id="KAG7371774.1"/>
    </source>
</evidence>
<protein>
    <submittedName>
        <fullName evidence="2">TLC domain containing protein</fullName>
    </submittedName>
</protein>
<accession>A0A9K3Q873</accession>
<reference evidence="2" key="1">
    <citation type="journal article" date="2021" name="Sci. Rep.">
        <title>Diploid genomic architecture of Nitzschia inconspicua, an elite biomass production diatom.</title>
        <authorList>
            <person name="Oliver A."/>
            <person name="Podell S."/>
            <person name="Pinowska A."/>
            <person name="Traller J.C."/>
            <person name="Smith S.R."/>
            <person name="McClure R."/>
            <person name="Beliaev A."/>
            <person name="Bohutskyi P."/>
            <person name="Hill E.A."/>
            <person name="Rabines A."/>
            <person name="Zheng H."/>
            <person name="Allen L.Z."/>
            <person name="Kuo A."/>
            <person name="Grigoriev I.V."/>
            <person name="Allen A.E."/>
            <person name="Hazlebeck D."/>
            <person name="Allen E.E."/>
        </authorList>
    </citation>
    <scope>NUCLEOTIDE SEQUENCE</scope>
    <source>
        <strain evidence="2">Hildebrandi</strain>
    </source>
</reference>
<keyword evidence="1" id="KW-0472">Membrane</keyword>
<feature type="transmembrane region" description="Helical" evidence="1">
    <location>
        <begin position="262"/>
        <end position="288"/>
    </location>
</feature>
<feature type="transmembrane region" description="Helical" evidence="1">
    <location>
        <begin position="125"/>
        <end position="147"/>
    </location>
</feature>